<evidence type="ECO:0000313" key="1">
    <source>
        <dbReference type="EMBL" id="AWD63216.1"/>
    </source>
</evidence>
<proteinExistence type="predicted"/>
<dbReference type="Proteomes" id="UP000244369">
    <property type="component" value="Chromosome"/>
</dbReference>
<dbReference type="EMBL" id="CP027805">
    <property type="protein sequence ID" value="AWD63216.1"/>
    <property type="molecule type" value="Genomic_DNA"/>
</dbReference>
<dbReference type="AlphaFoldDB" id="A0A2S1ETI2"/>
<gene>
    <name evidence="1" type="ORF">LWHH1689_1935</name>
</gene>
<organism evidence="1 2">
    <name type="scientific">Limosilactobacillus reuteri</name>
    <name type="common">Lactobacillus reuteri</name>
    <dbReference type="NCBI Taxonomy" id="1598"/>
    <lineage>
        <taxon>Bacteria</taxon>
        <taxon>Bacillati</taxon>
        <taxon>Bacillota</taxon>
        <taxon>Bacilli</taxon>
        <taxon>Lactobacillales</taxon>
        <taxon>Lactobacillaceae</taxon>
        <taxon>Limosilactobacillus</taxon>
    </lineage>
</organism>
<name>A0A2S1ETI2_LIMRT</name>
<accession>A0A2S1ETI2</accession>
<protein>
    <recommendedName>
        <fullName evidence="3">Rpn family recombination-promoting nuclease/putative transposase</fullName>
    </recommendedName>
</protein>
<dbReference type="Pfam" id="PF12784">
    <property type="entry name" value="PDDEXK_2"/>
    <property type="match status" value="1"/>
</dbReference>
<reference evidence="1 2" key="1">
    <citation type="submission" date="2018-03" db="EMBL/GenBank/DDBJ databases">
        <title>Complete Genome Sequence of the Chinese traditional Highland Barley wine Isolate Lactobacillus reuteri WHH1689.</title>
        <authorList>
            <person name="Chen S."/>
            <person name="Chen L."/>
            <person name="Chen L."/>
            <person name="Li Y."/>
        </authorList>
    </citation>
    <scope>NUCLEOTIDE SEQUENCE [LARGE SCALE GENOMIC DNA]</scope>
    <source>
        <strain evidence="1 2">WHH1689</strain>
    </source>
</reference>
<dbReference type="NCBIfam" id="TIGR01784">
    <property type="entry name" value="T_den_put_tspse"/>
    <property type="match status" value="1"/>
</dbReference>
<evidence type="ECO:0008006" key="3">
    <source>
        <dbReference type="Google" id="ProtNLM"/>
    </source>
</evidence>
<sequence>MCKKLPENYEKALEKWEKMTITSDPMFGMVMQNKGICLELINRALPYLKATQIVQLTTQKDINVVAGWRVRYDVYVQDEDGNIIVIEIQVADRQKLPYRLRYYQEQVDHGLLLPGKDYRDLSLHPTYVIMFCDFDYFGYGWARYVFEMACTRNHQLKLGDQRTVVIFNALAKEFTKDEQPIKNFLALMRNQVDNKSKFITKIQDEIIKIKQEPERRRGFMKFELDLMDARREEREESKQKLVKFLTSQKTAPSEIVAALVNVYQMTEKTAQEYVAEHVKTPK</sequence>
<evidence type="ECO:0000313" key="2">
    <source>
        <dbReference type="Proteomes" id="UP000244369"/>
    </source>
</evidence>
<dbReference type="InterPro" id="IPR010106">
    <property type="entry name" value="RpnA"/>
</dbReference>